<evidence type="ECO:0000313" key="3">
    <source>
        <dbReference type="Proteomes" id="UP001529510"/>
    </source>
</evidence>
<feature type="non-terminal residue" evidence="2">
    <location>
        <position position="1"/>
    </location>
</feature>
<accession>A0ABD0RNM5</accession>
<name>A0ABD0RNM5_CIRMR</name>
<dbReference type="Proteomes" id="UP001529510">
    <property type="component" value="Unassembled WGS sequence"/>
</dbReference>
<dbReference type="AlphaFoldDB" id="A0ABD0RNM5"/>
<keyword evidence="3" id="KW-1185">Reference proteome</keyword>
<comment type="caution">
    <text evidence="2">The sequence shown here is derived from an EMBL/GenBank/DDBJ whole genome shotgun (WGS) entry which is preliminary data.</text>
</comment>
<feature type="region of interest" description="Disordered" evidence="1">
    <location>
        <begin position="43"/>
        <end position="72"/>
    </location>
</feature>
<gene>
    <name evidence="2" type="ORF">M9458_003251</name>
</gene>
<organism evidence="2 3">
    <name type="scientific">Cirrhinus mrigala</name>
    <name type="common">Mrigala</name>
    <dbReference type="NCBI Taxonomy" id="683832"/>
    <lineage>
        <taxon>Eukaryota</taxon>
        <taxon>Metazoa</taxon>
        <taxon>Chordata</taxon>
        <taxon>Craniata</taxon>
        <taxon>Vertebrata</taxon>
        <taxon>Euteleostomi</taxon>
        <taxon>Actinopterygii</taxon>
        <taxon>Neopterygii</taxon>
        <taxon>Teleostei</taxon>
        <taxon>Ostariophysi</taxon>
        <taxon>Cypriniformes</taxon>
        <taxon>Cyprinidae</taxon>
        <taxon>Labeoninae</taxon>
        <taxon>Labeonini</taxon>
        <taxon>Cirrhinus</taxon>
    </lineage>
</organism>
<feature type="non-terminal residue" evidence="2">
    <location>
        <position position="72"/>
    </location>
</feature>
<sequence length="72" mass="8343">YLRWCVNLPRSLYRSPNRLAVTDWLRTSWTQFTGVTAHPCTYPSRTPRLRSTREEGITTHRSPKTPTALSPV</sequence>
<evidence type="ECO:0000256" key="1">
    <source>
        <dbReference type="SAM" id="MobiDB-lite"/>
    </source>
</evidence>
<protein>
    <submittedName>
        <fullName evidence="2">Uncharacterized protein</fullName>
    </submittedName>
</protein>
<reference evidence="2 3" key="1">
    <citation type="submission" date="2024-05" db="EMBL/GenBank/DDBJ databases">
        <title>Genome sequencing and assembly of Indian major carp, Cirrhinus mrigala (Hamilton, 1822).</title>
        <authorList>
            <person name="Mohindra V."/>
            <person name="Chowdhury L.M."/>
            <person name="Lal K."/>
            <person name="Jena J.K."/>
        </authorList>
    </citation>
    <scope>NUCLEOTIDE SEQUENCE [LARGE SCALE GENOMIC DNA]</scope>
    <source>
        <strain evidence="2">CM1030</strain>
        <tissue evidence="2">Blood</tissue>
    </source>
</reference>
<proteinExistence type="predicted"/>
<dbReference type="EMBL" id="JAMKFB020000002">
    <property type="protein sequence ID" value="KAL0200064.1"/>
    <property type="molecule type" value="Genomic_DNA"/>
</dbReference>
<evidence type="ECO:0000313" key="2">
    <source>
        <dbReference type="EMBL" id="KAL0200064.1"/>
    </source>
</evidence>